<name>A0A1L3ZXC1_9SPHN</name>
<dbReference type="STRING" id="1921510.BSL82_14065"/>
<proteinExistence type="predicted"/>
<evidence type="ECO:0000313" key="2">
    <source>
        <dbReference type="Proteomes" id="UP000182063"/>
    </source>
</evidence>
<keyword evidence="2" id="KW-1185">Reference proteome</keyword>
<organism evidence="1 2">
    <name type="scientific">Tardibacter chloracetimidivorans</name>
    <dbReference type="NCBI Taxonomy" id="1921510"/>
    <lineage>
        <taxon>Bacteria</taxon>
        <taxon>Pseudomonadati</taxon>
        <taxon>Pseudomonadota</taxon>
        <taxon>Alphaproteobacteria</taxon>
        <taxon>Sphingomonadales</taxon>
        <taxon>Sphingomonadaceae</taxon>
        <taxon>Tardibacter</taxon>
    </lineage>
</organism>
<dbReference type="EMBL" id="CP018221">
    <property type="protein sequence ID" value="API60274.1"/>
    <property type="molecule type" value="Genomic_DNA"/>
</dbReference>
<dbReference type="KEGG" id="sphj:BSL82_14065"/>
<dbReference type="Proteomes" id="UP000182063">
    <property type="component" value="Chromosome"/>
</dbReference>
<sequence>MGLLFESKFAPGMAERIFNQQPAQRGASAPKFRVRRRLVKRAPFFAEPFDVFGNRGPGIGMVRCASDGPLSNAKLLNDLLIEQEGKLMPAR</sequence>
<dbReference type="AlphaFoldDB" id="A0A1L3ZXC1"/>
<evidence type="ECO:0000313" key="1">
    <source>
        <dbReference type="EMBL" id="API60274.1"/>
    </source>
</evidence>
<accession>A0A1L3ZXC1</accession>
<reference evidence="2" key="1">
    <citation type="submission" date="2016-11" db="EMBL/GenBank/DDBJ databases">
        <title>Complete Genome Sequence of alachlor-degrading Sphingomonas sp. strain JJ-A5.</title>
        <authorList>
            <person name="Lee H."/>
            <person name="Ka J.-O."/>
        </authorList>
    </citation>
    <scope>NUCLEOTIDE SEQUENCE [LARGE SCALE GENOMIC DNA]</scope>
    <source>
        <strain evidence="2">JJ-A5</strain>
    </source>
</reference>
<protein>
    <submittedName>
        <fullName evidence="1">Uncharacterized protein</fullName>
    </submittedName>
</protein>
<gene>
    <name evidence="1" type="ORF">BSL82_14065</name>
</gene>